<dbReference type="PROSITE" id="PS50879">
    <property type="entry name" value="RNASE_H_1"/>
    <property type="match status" value="1"/>
</dbReference>
<dbReference type="PANTHER" id="PTHR10642">
    <property type="entry name" value="RIBONUCLEASE H1"/>
    <property type="match status" value="1"/>
</dbReference>
<dbReference type="SUPFAM" id="SSF53098">
    <property type="entry name" value="Ribonuclease H-like"/>
    <property type="match status" value="1"/>
</dbReference>
<comment type="function">
    <text evidence="2 11">Endonuclease that specifically degrades the RNA of RNA-DNA hybrids.</text>
</comment>
<sequence>MSEVVVYTDGCSLGNPGPGGYGVVIQAEGQKRELMGGFRRTTNNRMELRAVVEGLRALPEGSRVRLYSDSRYVVDAVNLNWLKSWQARSWKKADGKPVLNADLWKALVQEMRRHAQVSFVWVEGHAGNPGNERCDRLSNAAARGDHLQVDTGYEGAEKEPPRLF</sequence>
<comment type="cofactor">
    <cofactor evidence="11">
        <name>Mg(2+)</name>
        <dbReference type="ChEBI" id="CHEBI:18420"/>
    </cofactor>
    <text evidence="11">Binds 1 Mg(2+) ion per subunit. May bind a second metal ion at a regulatory site, or after substrate binding.</text>
</comment>
<dbReference type="InterPro" id="IPR002156">
    <property type="entry name" value="RNaseH_domain"/>
</dbReference>
<evidence type="ECO:0000256" key="10">
    <source>
        <dbReference type="ARBA" id="ARBA00022842"/>
    </source>
</evidence>
<dbReference type="InterPro" id="IPR036397">
    <property type="entry name" value="RNaseH_sf"/>
</dbReference>
<dbReference type="PANTHER" id="PTHR10642:SF26">
    <property type="entry name" value="RIBONUCLEASE H1"/>
    <property type="match status" value="1"/>
</dbReference>
<feature type="binding site" evidence="11">
    <location>
        <position position="9"/>
    </location>
    <ligand>
        <name>Mg(2+)</name>
        <dbReference type="ChEBI" id="CHEBI:18420"/>
        <label>1</label>
    </ligand>
</feature>
<keyword evidence="8 11" id="KW-0255">Endonuclease</keyword>
<evidence type="ECO:0000256" key="4">
    <source>
        <dbReference type="ARBA" id="ARBA00011245"/>
    </source>
</evidence>
<dbReference type="GO" id="GO:0003676">
    <property type="term" value="F:nucleic acid binding"/>
    <property type="evidence" value="ECO:0007669"/>
    <property type="project" value="InterPro"/>
</dbReference>
<evidence type="ECO:0000256" key="1">
    <source>
        <dbReference type="ARBA" id="ARBA00000077"/>
    </source>
</evidence>
<keyword evidence="6 11" id="KW-0540">Nuclease</keyword>
<dbReference type="Pfam" id="PF00075">
    <property type="entry name" value="RNase_H"/>
    <property type="match status" value="1"/>
</dbReference>
<feature type="binding site" evidence="11">
    <location>
        <position position="69"/>
    </location>
    <ligand>
        <name>Mg(2+)</name>
        <dbReference type="ChEBI" id="CHEBI:18420"/>
        <label>1</label>
    </ligand>
</feature>
<feature type="binding site" evidence="11">
    <location>
        <position position="9"/>
    </location>
    <ligand>
        <name>Mg(2+)</name>
        <dbReference type="ChEBI" id="CHEBI:18420"/>
        <label>2</label>
    </ligand>
</feature>
<organism evidence="13 14">
    <name type="scientific">Levilinea saccharolytica</name>
    <dbReference type="NCBI Taxonomy" id="229921"/>
    <lineage>
        <taxon>Bacteria</taxon>
        <taxon>Bacillati</taxon>
        <taxon>Chloroflexota</taxon>
        <taxon>Anaerolineae</taxon>
        <taxon>Anaerolineales</taxon>
        <taxon>Anaerolineaceae</taxon>
        <taxon>Levilinea</taxon>
    </lineage>
</organism>
<evidence type="ECO:0000259" key="12">
    <source>
        <dbReference type="PROSITE" id="PS50879"/>
    </source>
</evidence>
<keyword evidence="14" id="KW-1185">Reference proteome</keyword>
<name>A0A0P6YN86_9CHLR</name>
<evidence type="ECO:0000256" key="9">
    <source>
        <dbReference type="ARBA" id="ARBA00022801"/>
    </source>
</evidence>
<dbReference type="InterPro" id="IPR022892">
    <property type="entry name" value="RNaseHI"/>
</dbReference>
<accession>A0A0P6YN86</accession>
<dbReference type="PATRIC" id="fig|229921.5.peg.3380"/>
<dbReference type="OrthoDB" id="7845843at2"/>
<dbReference type="NCBIfam" id="NF001236">
    <property type="entry name" value="PRK00203.1"/>
    <property type="match status" value="1"/>
</dbReference>
<proteinExistence type="inferred from homology"/>
<feature type="domain" description="RNase H type-1" evidence="12">
    <location>
        <begin position="1"/>
        <end position="143"/>
    </location>
</feature>
<feature type="binding site" evidence="11">
    <location>
        <position position="135"/>
    </location>
    <ligand>
        <name>Mg(2+)</name>
        <dbReference type="ChEBI" id="CHEBI:18420"/>
        <label>2</label>
    </ligand>
</feature>
<dbReference type="FunFam" id="3.30.420.10:FF:000089">
    <property type="entry name" value="Ribonuclease H"/>
    <property type="match status" value="1"/>
</dbReference>
<dbReference type="AlphaFoldDB" id="A0A0P6YN86"/>
<dbReference type="GO" id="GO:0000287">
    <property type="term" value="F:magnesium ion binding"/>
    <property type="evidence" value="ECO:0007669"/>
    <property type="project" value="UniProtKB-UniRule"/>
</dbReference>
<comment type="caution">
    <text evidence="13">The sequence shown here is derived from an EMBL/GenBank/DDBJ whole genome shotgun (WGS) entry which is preliminary data.</text>
</comment>
<evidence type="ECO:0000256" key="7">
    <source>
        <dbReference type="ARBA" id="ARBA00022723"/>
    </source>
</evidence>
<comment type="subunit">
    <text evidence="4 11">Monomer.</text>
</comment>
<comment type="catalytic activity">
    <reaction evidence="1 11">
        <text>Endonucleolytic cleavage to 5'-phosphomonoester.</text>
        <dbReference type="EC" id="3.1.26.4"/>
    </reaction>
</comment>
<dbReference type="GO" id="GO:0004523">
    <property type="term" value="F:RNA-DNA hybrid ribonuclease activity"/>
    <property type="evidence" value="ECO:0007669"/>
    <property type="project" value="UniProtKB-UniRule"/>
</dbReference>
<dbReference type="STRING" id="229921.ADN01_00080"/>
<evidence type="ECO:0000256" key="6">
    <source>
        <dbReference type="ARBA" id="ARBA00022722"/>
    </source>
</evidence>
<protein>
    <recommendedName>
        <fullName evidence="5 11">Ribonuclease H</fullName>
        <shortName evidence="11">RNase H</shortName>
        <ecNumber evidence="5 11">3.1.26.4</ecNumber>
    </recommendedName>
</protein>
<comment type="subcellular location">
    <subcellularLocation>
        <location evidence="11">Cytoplasm</location>
    </subcellularLocation>
</comment>
<dbReference type="CDD" id="cd09278">
    <property type="entry name" value="RNase_HI_prokaryote_like"/>
    <property type="match status" value="1"/>
</dbReference>
<dbReference type="Proteomes" id="UP000050501">
    <property type="component" value="Unassembled WGS sequence"/>
</dbReference>
<dbReference type="GO" id="GO:0005737">
    <property type="term" value="C:cytoplasm"/>
    <property type="evidence" value="ECO:0007669"/>
    <property type="project" value="UniProtKB-SubCell"/>
</dbReference>
<keyword evidence="7 11" id="KW-0479">Metal-binding</keyword>
<keyword evidence="10 11" id="KW-0460">Magnesium</keyword>
<reference evidence="13 14" key="1">
    <citation type="submission" date="2015-07" db="EMBL/GenBank/DDBJ databases">
        <title>Genome sequence of Levilinea saccharolytica DSM 16555.</title>
        <authorList>
            <person name="Hemp J."/>
            <person name="Ward L.M."/>
            <person name="Pace L.A."/>
            <person name="Fischer W.W."/>
        </authorList>
    </citation>
    <scope>NUCLEOTIDE SEQUENCE [LARGE SCALE GENOMIC DNA]</scope>
    <source>
        <strain evidence="13 14">KIBI-1</strain>
    </source>
</reference>
<dbReference type="EC" id="3.1.26.4" evidence="5 11"/>
<evidence type="ECO:0000256" key="2">
    <source>
        <dbReference type="ARBA" id="ARBA00004065"/>
    </source>
</evidence>
<gene>
    <name evidence="11" type="primary">rnhA</name>
    <name evidence="13" type="ORF">ADN01_00080</name>
</gene>
<evidence type="ECO:0000256" key="8">
    <source>
        <dbReference type="ARBA" id="ARBA00022759"/>
    </source>
</evidence>
<evidence type="ECO:0000313" key="13">
    <source>
        <dbReference type="EMBL" id="KPL91736.1"/>
    </source>
</evidence>
<dbReference type="GO" id="GO:0043137">
    <property type="term" value="P:DNA replication, removal of RNA primer"/>
    <property type="evidence" value="ECO:0007669"/>
    <property type="project" value="TreeGrafter"/>
</dbReference>
<dbReference type="InterPro" id="IPR012337">
    <property type="entry name" value="RNaseH-like_sf"/>
</dbReference>
<evidence type="ECO:0000313" key="14">
    <source>
        <dbReference type="Proteomes" id="UP000050501"/>
    </source>
</evidence>
<dbReference type="InterPro" id="IPR050092">
    <property type="entry name" value="RNase_H"/>
</dbReference>
<feature type="binding site" evidence="11">
    <location>
        <position position="47"/>
    </location>
    <ligand>
        <name>Mg(2+)</name>
        <dbReference type="ChEBI" id="CHEBI:18420"/>
        <label>1</label>
    </ligand>
</feature>
<comment type="similarity">
    <text evidence="3 11">Belongs to the RNase H family.</text>
</comment>
<dbReference type="Gene3D" id="3.30.420.10">
    <property type="entry name" value="Ribonuclease H-like superfamily/Ribonuclease H"/>
    <property type="match status" value="1"/>
</dbReference>
<evidence type="ECO:0000256" key="3">
    <source>
        <dbReference type="ARBA" id="ARBA00005300"/>
    </source>
</evidence>
<dbReference type="HAMAP" id="MF_00042">
    <property type="entry name" value="RNase_H"/>
    <property type="match status" value="1"/>
</dbReference>
<evidence type="ECO:0000256" key="5">
    <source>
        <dbReference type="ARBA" id="ARBA00012180"/>
    </source>
</evidence>
<keyword evidence="9 11" id="KW-0378">Hydrolase</keyword>
<keyword evidence="11" id="KW-0963">Cytoplasm</keyword>
<dbReference type="EMBL" id="LGCM01000002">
    <property type="protein sequence ID" value="KPL91736.1"/>
    <property type="molecule type" value="Genomic_DNA"/>
</dbReference>
<dbReference type="RefSeq" id="WP_062417940.1">
    <property type="nucleotide sequence ID" value="NZ_DF967974.1"/>
</dbReference>
<evidence type="ECO:0000256" key="11">
    <source>
        <dbReference type="HAMAP-Rule" id="MF_00042"/>
    </source>
</evidence>